<dbReference type="HOGENOM" id="CLU_011167_0_0_6"/>
<feature type="domain" description="Toxin VasX N-terminal region" evidence="2">
    <location>
        <begin position="38"/>
        <end position="208"/>
    </location>
</feature>
<dbReference type="Proteomes" id="UP000028480">
    <property type="component" value="Unassembled WGS sequence"/>
</dbReference>
<reference evidence="3" key="1">
    <citation type="submission" date="2013-07" db="EMBL/GenBank/DDBJ databases">
        <title>Sub-species coevolution in mutualistic symbiosis.</title>
        <authorList>
            <person name="Murfin K."/>
            <person name="Klassen J."/>
            <person name="Lee M."/>
            <person name="Forst S."/>
            <person name="Stock P."/>
            <person name="Goodrich-Blair H."/>
        </authorList>
    </citation>
    <scope>NUCLEOTIDE SEQUENCE [LARGE SCALE GENOMIC DNA]</scope>
    <source>
        <strain evidence="3">Intermedium</strain>
    </source>
</reference>
<dbReference type="EMBL" id="CBTB010000065">
    <property type="protein sequence ID" value="CDH31632.1"/>
    <property type="molecule type" value="Genomic_DNA"/>
</dbReference>
<evidence type="ECO:0000259" key="2">
    <source>
        <dbReference type="Pfam" id="PF20249"/>
    </source>
</evidence>
<dbReference type="RefSeq" id="WP_329884499.1">
    <property type="nucleotide sequence ID" value="NZ_CAWLWA010000114.1"/>
</dbReference>
<dbReference type="AlphaFoldDB" id="A0A077Q6D7"/>
<evidence type="ECO:0000256" key="1">
    <source>
        <dbReference type="SAM" id="Phobius"/>
    </source>
</evidence>
<organism evidence="3 4">
    <name type="scientific">Xenorhabdus bovienii str. Intermedium</name>
    <dbReference type="NCBI Taxonomy" id="1379677"/>
    <lineage>
        <taxon>Bacteria</taxon>
        <taxon>Pseudomonadati</taxon>
        <taxon>Pseudomonadota</taxon>
        <taxon>Gammaproteobacteria</taxon>
        <taxon>Enterobacterales</taxon>
        <taxon>Morganellaceae</taxon>
        <taxon>Xenorhabdus</taxon>
    </lineage>
</organism>
<name>A0A077Q6D7_XENBV</name>
<feature type="transmembrane region" description="Helical" evidence="1">
    <location>
        <begin position="915"/>
        <end position="942"/>
    </location>
</feature>
<feature type="transmembrane region" description="Helical" evidence="1">
    <location>
        <begin position="855"/>
        <end position="873"/>
    </location>
</feature>
<keyword evidence="1" id="KW-1133">Transmembrane helix</keyword>
<keyword evidence="1" id="KW-0472">Membrane</keyword>
<protein>
    <recommendedName>
        <fullName evidence="2">Toxin VasX N-terminal region domain-containing protein</fullName>
    </recommendedName>
</protein>
<evidence type="ECO:0000313" key="4">
    <source>
        <dbReference type="Proteomes" id="UP000028480"/>
    </source>
</evidence>
<feature type="transmembrane region" description="Helical" evidence="1">
    <location>
        <begin position="885"/>
        <end position="909"/>
    </location>
</feature>
<dbReference type="CDD" id="cd20706">
    <property type="entry name" value="MIX_II"/>
    <property type="match status" value="1"/>
</dbReference>
<sequence length="1174" mass="132662">MLYPNNTEPAMTTSMQDLTTNADHSLSRLEMGSPLSPCDSNIKPLYPVRYAYVNFFGENLVKPETPPDIHTLMSATSLEESKGYAARLMRPGWIYIKEEGDMKHRPSGTSYFHIFKYDVPKDSGNNGESPRIERFKKFIYRNKKNARDGVEPEPGLRGEGYPFLFVSKDVSKISIAYSEHLWHPDVIARMDSDETLRQKTMQFINLDEDKQTHAIEATEANFTKLIQDYKIRKEQFAAAKAKIDTKNFEELDLESIRIDELTTQLSYEMDAENIAKEIRSKLCYQEKARIVILHDPVGRQKEILEAHDILEIWQQHNARLNLYPLTIGLYVDALIYSDKNPIKRRSIRDALNMGAVKKHWPSIKKENRAFEKRQDNFISLFKAFASDPTVTDQVGSLDNYFRHFFSVHEDKEMLQENDIQETYTFVGLISDIFNGLQMSIASEKMLEELISLAAEKPATLKNLLDTVAALSGGVYDPNKQANSKRDASIITATDKTSPQYSTNAWEIAATGMVKIITHSESEVIAPKLYQDSKDLIKKSKVFVNDPEKFVQKSKRWMDDNTLKIGIYVSDKFFELFGRILGKAVALMETGAIKLKGPLTHLSDAAIRLIANKIVPALLKPFGFVIDYRAGLPISSDHFQYILYRFDKMANNKARNSPGGKPQGMPKYHPVFKKLNRSQSLFDKNQQSVAALGNETEGFENAVKNAGNAAIKTGHRVSDQVKIAAKQTNMGIKLAVIRIKEGFNTSLDFLKIGTHNTAILMKKTAPGLSLFLNVNTATSVVIQSKFSQNNPLDQHSYSYDIVKFTTALISLTADLLLITSKVTKYAPKYLPKASPALLNRFEGVATTLNDALANKAVKISLGLVNIIGAYVSFIDGRKAESISNKGAAYSNYAVGLGSAALGTVSVGIAAGIDATVIGSVLIAGMAFMGWILIIGGIIGLIWFNRSDMQNLICNCFWGNGDKYPFWGNGDRRSFTTQLKQAREMNNKIQDAFHVENQEFLNLFFMPQLVIERKQVYNKFRSIYTFTLPAFQQGSSDLQYAFYQLLPEKPVNQWLSGSIAPGGLIQQHTELLKKEQKRYDELKSQAEYIDGKLYLYDEELTARFREALKRAESTSENDNLKLIITVEDRYPYPNQETAELFWHYIPFKDTAVPLRYLTNKKMNEKPIIGFKGTEFR</sequence>
<comment type="caution">
    <text evidence="3">The sequence shown here is derived from an EMBL/GenBank/DDBJ whole genome shotgun (WGS) entry which is preliminary data.</text>
</comment>
<dbReference type="InterPro" id="IPR046864">
    <property type="entry name" value="VasX_N"/>
</dbReference>
<gene>
    <name evidence="3" type="ORF">XBI1_1570106</name>
</gene>
<evidence type="ECO:0000313" key="3">
    <source>
        <dbReference type="EMBL" id="CDH31632.1"/>
    </source>
</evidence>
<dbReference type="Pfam" id="PF20249">
    <property type="entry name" value="VasX_N"/>
    <property type="match status" value="1"/>
</dbReference>
<keyword evidence="1" id="KW-0812">Transmembrane</keyword>
<accession>A0A077Q6D7</accession>
<proteinExistence type="predicted"/>